<reference evidence="14 15" key="1">
    <citation type="journal article" date="2017" name="BMC Genomics">
        <title>Comparative genomic and phylogenomic analyses of the Bifidobacteriaceae family.</title>
        <authorList>
            <person name="Lugli G.A."/>
            <person name="Milani C."/>
            <person name="Turroni F."/>
            <person name="Duranti S."/>
            <person name="Mancabelli L."/>
            <person name="Mangifesta M."/>
            <person name="Ferrario C."/>
            <person name="Modesto M."/>
            <person name="Mattarelli P."/>
            <person name="Jiri K."/>
            <person name="van Sinderen D."/>
            <person name="Ventura M."/>
        </authorList>
    </citation>
    <scope>NUCLEOTIDE SEQUENCE [LARGE SCALE GENOMIC DNA]</scope>
    <source>
        <strain evidence="14 15">DSM 24744</strain>
    </source>
</reference>
<dbReference type="RefSeq" id="WP_094691651.1">
    <property type="nucleotide sequence ID" value="NZ_MWWQ01000014.1"/>
</dbReference>
<evidence type="ECO:0000256" key="1">
    <source>
        <dbReference type="ARBA" id="ARBA00001974"/>
    </source>
</evidence>
<dbReference type="SUPFAM" id="SSF51730">
    <property type="entry name" value="FAD-linked oxidoreductase"/>
    <property type="match status" value="1"/>
</dbReference>
<dbReference type="CDD" id="cd00537">
    <property type="entry name" value="MTHFR"/>
    <property type="match status" value="1"/>
</dbReference>
<evidence type="ECO:0000256" key="3">
    <source>
        <dbReference type="ARBA" id="ARBA00006743"/>
    </source>
</evidence>
<dbReference type="InterPro" id="IPR004620">
    <property type="entry name" value="MTHF_reductase_bac"/>
</dbReference>
<evidence type="ECO:0000256" key="2">
    <source>
        <dbReference type="ARBA" id="ARBA00004777"/>
    </source>
</evidence>
<accession>A0A261ERP2</accession>
<evidence type="ECO:0000256" key="5">
    <source>
        <dbReference type="ARBA" id="ARBA00022630"/>
    </source>
</evidence>
<keyword evidence="5 12" id="KW-0285">Flavoprotein</keyword>
<evidence type="ECO:0000256" key="9">
    <source>
        <dbReference type="ARBA" id="ARBA00023167"/>
    </source>
</evidence>
<dbReference type="GO" id="GO:0035999">
    <property type="term" value="P:tetrahydrofolate interconversion"/>
    <property type="evidence" value="ECO:0007669"/>
    <property type="project" value="UniProtKB-UniPathway"/>
</dbReference>
<dbReference type="Pfam" id="PF02219">
    <property type="entry name" value="MTHFR"/>
    <property type="match status" value="1"/>
</dbReference>
<keyword evidence="4" id="KW-0028">Amino-acid biosynthesis</keyword>
<dbReference type="NCBIfam" id="TIGR00676">
    <property type="entry name" value="fadh2"/>
    <property type="match status" value="1"/>
</dbReference>
<feature type="compositionally biased region" description="Polar residues" evidence="13">
    <location>
        <begin position="1"/>
        <end position="13"/>
    </location>
</feature>
<name>A0A261ERP2_9BIFI</name>
<feature type="compositionally biased region" description="Low complexity" evidence="13">
    <location>
        <begin position="14"/>
        <end position="43"/>
    </location>
</feature>
<comment type="similarity">
    <text evidence="3 12">Belongs to the methylenetetrahydrofolate reductase family.</text>
</comment>
<evidence type="ECO:0000256" key="10">
    <source>
        <dbReference type="ARBA" id="ARBA00034478"/>
    </source>
</evidence>
<evidence type="ECO:0000256" key="7">
    <source>
        <dbReference type="ARBA" id="ARBA00023002"/>
    </source>
</evidence>
<evidence type="ECO:0000313" key="14">
    <source>
        <dbReference type="EMBL" id="OZG49511.1"/>
    </source>
</evidence>
<comment type="pathway">
    <text evidence="2 12">One-carbon metabolism; tetrahydrofolate interconversion.</text>
</comment>
<dbReference type="InterPro" id="IPR029041">
    <property type="entry name" value="FAD-linked_oxidoreductase-like"/>
</dbReference>
<dbReference type="EC" id="1.5.1.54" evidence="12"/>
<evidence type="ECO:0000256" key="12">
    <source>
        <dbReference type="RuleBase" id="RU003862"/>
    </source>
</evidence>
<dbReference type="PANTHER" id="PTHR45754">
    <property type="entry name" value="METHYLENETETRAHYDROFOLATE REDUCTASE"/>
    <property type="match status" value="1"/>
</dbReference>
<comment type="caution">
    <text evidence="14">The sequence shown here is derived from an EMBL/GenBank/DDBJ whole genome shotgun (WGS) entry which is preliminary data.</text>
</comment>
<sequence>MSEKTQQGESSQEPAAQPAEVSPAVSAAKSAAEPAKGSAAASAQRRRDHVPVFSLEVFPPKRNASVGTIYDTLDGLQGVDPDFISVTYGTGKQADRTATARICNTIRQEYDIPVIGHLTAQYLDEQGASEALEMFEQAKVRGVLALRGDAVPGREPAGVFDHASDLAAFIRRTHPDLTIYGACYPEGHPQSVSLKEDVENLRKKVDAGVSHLISQLFYDNADFLNFVQMARAEGVDVPIEAGIMPVMNVGQVRRMGKLCGARIPHALDRMLDKWQDDPRSLRAAGIVYASQQISDLVAQGVQGVHLYTMNHPGITRRIWQNVGDLFETQA</sequence>
<comment type="cofactor">
    <cofactor evidence="1 12">
        <name>FAD</name>
        <dbReference type="ChEBI" id="CHEBI:57692"/>
    </cofactor>
</comment>
<gene>
    <name evidence="14" type="ORF">PSSU_1335</name>
</gene>
<proteinExistence type="inferred from homology"/>
<keyword evidence="7 12" id="KW-0560">Oxidoreductase</keyword>
<dbReference type="OrthoDB" id="9812555at2"/>
<comment type="pathway">
    <text evidence="10">Amino-acid biosynthesis; L-methionine biosynthesis via de novo pathway.</text>
</comment>
<protein>
    <recommendedName>
        <fullName evidence="12">Methylenetetrahydrofolate reductase</fullName>
        <ecNumber evidence="12">1.5.1.54</ecNumber>
    </recommendedName>
</protein>
<evidence type="ECO:0000313" key="15">
    <source>
        <dbReference type="Proteomes" id="UP000216454"/>
    </source>
</evidence>
<keyword evidence="6 12" id="KW-0274">FAD</keyword>
<keyword evidence="8" id="KW-0520">NAD</keyword>
<dbReference type="Gene3D" id="3.20.20.220">
    <property type="match status" value="1"/>
</dbReference>
<dbReference type="GO" id="GO:0009086">
    <property type="term" value="P:methionine biosynthetic process"/>
    <property type="evidence" value="ECO:0007669"/>
    <property type="project" value="UniProtKB-KW"/>
</dbReference>
<evidence type="ECO:0000256" key="8">
    <source>
        <dbReference type="ARBA" id="ARBA00023027"/>
    </source>
</evidence>
<evidence type="ECO:0000256" key="11">
    <source>
        <dbReference type="ARBA" id="ARBA00048628"/>
    </source>
</evidence>
<keyword evidence="15" id="KW-1185">Reference proteome</keyword>
<dbReference type="UniPathway" id="UPA00193"/>
<comment type="catalytic activity">
    <reaction evidence="11">
        <text>(6S)-5-methyl-5,6,7,8-tetrahydrofolate + NAD(+) = (6R)-5,10-methylene-5,6,7,8-tetrahydrofolate + NADH + H(+)</text>
        <dbReference type="Rhea" id="RHEA:19821"/>
        <dbReference type="ChEBI" id="CHEBI:15378"/>
        <dbReference type="ChEBI" id="CHEBI:15636"/>
        <dbReference type="ChEBI" id="CHEBI:18608"/>
        <dbReference type="ChEBI" id="CHEBI:57540"/>
        <dbReference type="ChEBI" id="CHEBI:57945"/>
        <dbReference type="EC" id="1.5.1.54"/>
    </reaction>
    <physiologicalReaction direction="right-to-left" evidence="11">
        <dbReference type="Rhea" id="RHEA:19823"/>
    </physiologicalReaction>
</comment>
<dbReference type="AlphaFoldDB" id="A0A261ERP2"/>
<evidence type="ECO:0000256" key="4">
    <source>
        <dbReference type="ARBA" id="ARBA00022605"/>
    </source>
</evidence>
<dbReference type="InterPro" id="IPR003171">
    <property type="entry name" value="Mehydrof_redctse-like"/>
</dbReference>
<dbReference type="GO" id="GO:0106312">
    <property type="term" value="F:methylenetetrahydrofolate reductase (NADH) activity"/>
    <property type="evidence" value="ECO:0007669"/>
    <property type="project" value="UniProtKB-EC"/>
</dbReference>
<dbReference type="GO" id="GO:0071949">
    <property type="term" value="F:FAD binding"/>
    <property type="evidence" value="ECO:0007669"/>
    <property type="project" value="TreeGrafter"/>
</dbReference>
<evidence type="ECO:0000256" key="6">
    <source>
        <dbReference type="ARBA" id="ARBA00022827"/>
    </source>
</evidence>
<keyword evidence="9" id="KW-0486">Methionine biosynthesis</keyword>
<dbReference type="Proteomes" id="UP000216454">
    <property type="component" value="Unassembled WGS sequence"/>
</dbReference>
<feature type="region of interest" description="Disordered" evidence="13">
    <location>
        <begin position="1"/>
        <end position="45"/>
    </location>
</feature>
<dbReference type="EMBL" id="MWWQ01000014">
    <property type="protein sequence ID" value="OZG49511.1"/>
    <property type="molecule type" value="Genomic_DNA"/>
</dbReference>
<dbReference type="PANTHER" id="PTHR45754:SF3">
    <property type="entry name" value="METHYLENETETRAHYDROFOLATE REDUCTASE (NADPH)"/>
    <property type="match status" value="1"/>
</dbReference>
<dbReference type="GO" id="GO:0005829">
    <property type="term" value="C:cytosol"/>
    <property type="evidence" value="ECO:0007669"/>
    <property type="project" value="InterPro"/>
</dbReference>
<evidence type="ECO:0000256" key="13">
    <source>
        <dbReference type="SAM" id="MobiDB-lite"/>
    </source>
</evidence>
<organism evidence="14 15">
    <name type="scientific">Pseudoscardovia suis</name>
    <dbReference type="NCBI Taxonomy" id="987063"/>
    <lineage>
        <taxon>Bacteria</taxon>
        <taxon>Bacillati</taxon>
        <taxon>Actinomycetota</taxon>
        <taxon>Actinomycetes</taxon>
        <taxon>Bifidobacteriales</taxon>
        <taxon>Bifidobacteriaceae</taxon>
        <taxon>Pseudoscardovia</taxon>
    </lineage>
</organism>